<feature type="chain" id="PRO_5025694679" evidence="1">
    <location>
        <begin position="21"/>
        <end position="57"/>
    </location>
</feature>
<accession>A0A6A3PQR8</accession>
<gene>
    <name evidence="2" type="ORF">PF007_g32025</name>
</gene>
<dbReference type="Proteomes" id="UP000441208">
    <property type="component" value="Unassembled WGS sequence"/>
</dbReference>
<reference evidence="2 3" key="1">
    <citation type="submission" date="2018-08" db="EMBL/GenBank/DDBJ databases">
        <title>Genomic investigation of the strawberry pathogen Phytophthora fragariae indicates pathogenicity is determined by transcriptional variation in three key races.</title>
        <authorList>
            <person name="Adams T.M."/>
            <person name="Armitage A.D."/>
            <person name="Sobczyk M.K."/>
            <person name="Bates H.J."/>
            <person name="Dunwell J.M."/>
            <person name="Nellist C.F."/>
            <person name="Harrison R.J."/>
        </authorList>
    </citation>
    <scope>NUCLEOTIDE SEQUENCE [LARGE SCALE GENOMIC DNA]</scope>
    <source>
        <strain evidence="2 3">NOV-71</strain>
    </source>
</reference>
<comment type="caution">
    <text evidence="2">The sequence shown here is derived from an EMBL/GenBank/DDBJ whole genome shotgun (WGS) entry which is preliminary data.</text>
</comment>
<proteinExistence type="predicted"/>
<name>A0A6A3PQR8_9STRA</name>
<evidence type="ECO:0000313" key="2">
    <source>
        <dbReference type="EMBL" id="KAE9056352.1"/>
    </source>
</evidence>
<protein>
    <submittedName>
        <fullName evidence="2">Uncharacterized protein</fullName>
    </submittedName>
</protein>
<dbReference type="EMBL" id="QXFZ01007890">
    <property type="protein sequence ID" value="KAE9056352.1"/>
    <property type="molecule type" value="Genomic_DNA"/>
</dbReference>
<dbReference type="AlphaFoldDB" id="A0A6A3PQR8"/>
<sequence>MHTTCSTFVLTTVTFSLLQSWTTCRFSCRRKASTVRLLSMYDAATVFNINLEAYTVG</sequence>
<organism evidence="2 3">
    <name type="scientific">Phytophthora fragariae</name>
    <dbReference type="NCBI Taxonomy" id="53985"/>
    <lineage>
        <taxon>Eukaryota</taxon>
        <taxon>Sar</taxon>
        <taxon>Stramenopiles</taxon>
        <taxon>Oomycota</taxon>
        <taxon>Peronosporomycetes</taxon>
        <taxon>Peronosporales</taxon>
        <taxon>Peronosporaceae</taxon>
        <taxon>Phytophthora</taxon>
    </lineage>
</organism>
<feature type="signal peptide" evidence="1">
    <location>
        <begin position="1"/>
        <end position="20"/>
    </location>
</feature>
<evidence type="ECO:0000256" key="1">
    <source>
        <dbReference type="SAM" id="SignalP"/>
    </source>
</evidence>
<keyword evidence="1" id="KW-0732">Signal</keyword>
<evidence type="ECO:0000313" key="3">
    <source>
        <dbReference type="Proteomes" id="UP000441208"/>
    </source>
</evidence>